<reference evidence="5 6" key="1">
    <citation type="submission" date="2019-11" db="EMBL/GenBank/DDBJ databases">
        <title>Comparison of genomes from free-living endosymbiotic cyanobacteria isolated from Azolla.</title>
        <authorList>
            <person name="Thiel T."/>
            <person name="Pratte B."/>
        </authorList>
    </citation>
    <scope>NUCLEOTIDE SEQUENCE [LARGE SCALE GENOMIC DNA]</scope>
    <source>
        <strain evidence="5 6">N2B</strain>
    </source>
</reference>
<dbReference type="Gene3D" id="1.10.150.240">
    <property type="entry name" value="Putative phosphatase, domain 2"/>
    <property type="match status" value="1"/>
</dbReference>
<protein>
    <submittedName>
        <fullName evidence="5">HAD-IA family hydrolase</fullName>
    </submittedName>
</protein>
<dbReference type="PANTHER" id="PTHR46193">
    <property type="entry name" value="6-PHOSPHOGLUCONATE PHOSPHATASE"/>
    <property type="match status" value="1"/>
</dbReference>
<dbReference type="InterPro" id="IPR023198">
    <property type="entry name" value="PGP-like_dom2"/>
</dbReference>
<dbReference type="InterPro" id="IPR036412">
    <property type="entry name" value="HAD-like_sf"/>
</dbReference>
<dbReference type="GO" id="GO:0016787">
    <property type="term" value="F:hydrolase activity"/>
    <property type="evidence" value="ECO:0007669"/>
    <property type="project" value="UniProtKB-KW"/>
</dbReference>
<organism evidence="5 6">
    <name type="scientific">Trichormus variabilis N2B</name>
    <dbReference type="NCBI Taxonomy" id="2681315"/>
    <lineage>
        <taxon>Bacteria</taxon>
        <taxon>Bacillati</taxon>
        <taxon>Cyanobacteriota</taxon>
        <taxon>Cyanophyceae</taxon>
        <taxon>Nostocales</taxon>
        <taxon>Nostocaceae</taxon>
        <taxon>Trichormus</taxon>
    </lineage>
</organism>
<dbReference type="NCBIfam" id="TIGR01509">
    <property type="entry name" value="HAD-SF-IA-v3"/>
    <property type="match status" value="1"/>
</dbReference>
<comment type="cofactor">
    <cofactor evidence="1">
        <name>Mg(2+)</name>
        <dbReference type="ChEBI" id="CHEBI:18420"/>
    </cofactor>
</comment>
<dbReference type="Gene3D" id="3.40.50.1000">
    <property type="entry name" value="HAD superfamily/HAD-like"/>
    <property type="match status" value="1"/>
</dbReference>
<sequence>MKNLCIIFDLDGTLVDSERLCNQAFIDLLLFINESIDSLIYRYRGRKLALILADIEIRYGVKLPVDFEVIYRQKVNELFEFYLQPIPGVPEMLETLEYPICVASSAPMAKIRTALNVTNISHYFGDSLFSSYDVGSWKPDPGLFLYAANKMGFPPEFCVVIEDSDVGIQAAHSAGIYALKYSTEEEAEERTNVFSNMKFLKKRLDNIYAIKCDRS</sequence>
<dbReference type="Proteomes" id="UP000570851">
    <property type="component" value="Unassembled WGS sequence"/>
</dbReference>
<keyword evidence="4" id="KW-0460">Magnesium</keyword>
<name>A0ABR6S9Y6_ANAVA</name>
<dbReference type="RefSeq" id="WP_011317010.1">
    <property type="nucleotide sequence ID" value="NZ_JACKZP010000050.1"/>
</dbReference>
<keyword evidence="6" id="KW-1185">Reference proteome</keyword>
<dbReference type="GeneID" id="58722757"/>
<dbReference type="PANTHER" id="PTHR46193:SF10">
    <property type="entry name" value="6-PHOSPHOGLUCONATE PHOSPHATASE"/>
    <property type="match status" value="1"/>
</dbReference>
<gene>
    <name evidence="5" type="ORF">GNE12_14210</name>
</gene>
<dbReference type="SFLD" id="SFLDG01129">
    <property type="entry name" value="C1.5:_HAD__Beta-PGM__Phosphata"/>
    <property type="match status" value="1"/>
</dbReference>
<dbReference type="EMBL" id="JACKZP010000050">
    <property type="protein sequence ID" value="MBC1303068.1"/>
    <property type="molecule type" value="Genomic_DNA"/>
</dbReference>
<keyword evidence="3" id="KW-0479">Metal-binding</keyword>
<evidence type="ECO:0000313" key="5">
    <source>
        <dbReference type="EMBL" id="MBC1303068.1"/>
    </source>
</evidence>
<evidence type="ECO:0000256" key="1">
    <source>
        <dbReference type="ARBA" id="ARBA00001946"/>
    </source>
</evidence>
<evidence type="ECO:0000256" key="4">
    <source>
        <dbReference type="ARBA" id="ARBA00022842"/>
    </source>
</evidence>
<evidence type="ECO:0000256" key="3">
    <source>
        <dbReference type="ARBA" id="ARBA00022723"/>
    </source>
</evidence>
<keyword evidence="5" id="KW-0378">Hydrolase</keyword>
<evidence type="ECO:0000256" key="2">
    <source>
        <dbReference type="ARBA" id="ARBA00006171"/>
    </source>
</evidence>
<dbReference type="Pfam" id="PF00702">
    <property type="entry name" value="Hydrolase"/>
    <property type="match status" value="1"/>
</dbReference>
<dbReference type="InterPro" id="IPR051600">
    <property type="entry name" value="Beta-PGM-like"/>
</dbReference>
<dbReference type="SFLD" id="SFLDS00003">
    <property type="entry name" value="Haloacid_Dehalogenase"/>
    <property type="match status" value="1"/>
</dbReference>
<dbReference type="InterPro" id="IPR023214">
    <property type="entry name" value="HAD_sf"/>
</dbReference>
<dbReference type="SUPFAM" id="SSF56784">
    <property type="entry name" value="HAD-like"/>
    <property type="match status" value="1"/>
</dbReference>
<evidence type="ECO:0000313" key="6">
    <source>
        <dbReference type="Proteomes" id="UP000570851"/>
    </source>
</evidence>
<comment type="similarity">
    <text evidence="2">Belongs to the HAD-like hydrolase superfamily. CbbY/CbbZ/Gph/YieH family.</text>
</comment>
<comment type="caution">
    <text evidence="5">The sequence shown here is derived from an EMBL/GenBank/DDBJ whole genome shotgun (WGS) entry which is preliminary data.</text>
</comment>
<proteinExistence type="inferred from homology"/>
<accession>A0ABR6S9Y6</accession>
<dbReference type="InterPro" id="IPR006439">
    <property type="entry name" value="HAD-SF_hydro_IA"/>
</dbReference>